<reference evidence="2 3" key="1">
    <citation type="submission" date="2014-04" db="EMBL/GenBank/DDBJ databases">
        <authorList>
            <consortium name="DOE Joint Genome Institute"/>
            <person name="Kuo A."/>
            <person name="Kohler A."/>
            <person name="Costa M.D."/>
            <person name="Nagy L.G."/>
            <person name="Floudas D."/>
            <person name="Copeland A."/>
            <person name="Barry K.W."/>
            <person name="Cichocki N."/>
            <person name="Veneault-Fourrey C."/>
            <person name="LaButti K."/>
            <person name="Lindquist E.A."/>
            <person name="Lipzen A."/>
            <person name="Lundell T."/>
            <person name="Morin E."/>
            <person name="Murat C."/>
            <person name="Sun H."/>
            <person name="Tunlid A."/>
            <person name="Henrissat B."/>
            <person name="Grigoriev I.V."/>
            <person name="Hibbett D.S."/>
            <person name="Martin F."/>
            <person name="Nordberg H.P."/>
            <person name="Cantor M.N."/>
            <person name="Hua S.X."/>
        </authorList>
    </citation>
    <scope>NUCLEOTIDE SEQUENCE [LARGE SCALE GENOMIC DNA]</scope>
    <source>
        <strain evidence="2 3">441</strain>
    </source>
</reference>
<proteinExistence type="predicted"/>
<dbReference type="InterPro" id="IPR045341">
    <property type="entry name" value="DUF6532"/>
</dbReference>
<reference evidence="3" key="2">
    <citation type="submission" date="2015-01" db="EMBL/GenBank/DDBJ databases">
        <title>Evolutionary Origins and Diversification of the Mycorrhizal Mutualists.</title>
        <authorList>
            <consortium name="DOE Joint Genome Institute"/>
            <consortium name="Mycorrhizal Genomics Consortium"/>
            <person name="Kohler A."/>
            <person name="Kuo A."/>
            <person name="Nagy L.G."/>
            <person name="Floudas D."/>
            <person name="Copeland A."/>
            <person name="Barry K.W."/>
            <person name="Cichocki N."/>
            <person name="Veneault-Fourrey C."/>
            <person name="LaButti K."/>
            <person name="Lindquist E.A."/>
            <person name="Lipzen A."/>
            <person name="Lundell T."/>
            <person name="Morin E."/>
            <person name="Murat C."/>
            <person name="Riley R."/>
            <person name="Ohm R."/>
            <person name="Sun H."/>
            <person name="Tunlid A."/>
            <person name="Henrissat B."/>
            <person name="Grigoriev I.V."/>
            <person name="Hibbett D.S."/>
            <person name="Martin F."/>
        </authorList>
    </citation>
    <scope>NUCLEOTIDE SEQUENCE [LARGE SCALE GENOMIC DNA]</scope>
    <source>
        <strain evidence="3">441</strain>
    </source>
</reference>
<evidence type="ECO:0000313" key="3">
    <source>
        <dbReference type="Proteomes" id="UP000054018"/>
    </source>
</evidence>
<dbReference type="AlphaFoldDB" id="A0A0C9YZ81"/>
<dbReference type="Proteomes" id="UP000054018">
    <property type="component" value="Unassembled WGS sequence"/>
</dbReference>
<name>A0A0C9YZ81_9AGAM</name>
<dbReference type="OrthoDB" id="2670686at2759"/>
<keyword evidence="3" id="KW-1185">Reference proteome</keyword>
<sequence length="118" mass="13155">MLLIGVFSPREYGLPTLPALAGLILHFFYTGLSALSSLFPEVFAQEVPKPIMCLAATVLHAAIEEYAIMGSQQDCQFESSTYSKVFIQLMAMQAKIDSNHKHAMMTWVLRIGWETTGR</sequence>
<dbReference type="Pfam" id="PF20149">
    <property type="entry name" value="DUF6532"/>
    <property type="match status" value="1"/>
</dbReference>
<evidence type="ECO:0000313" key="2">
    <source>
        <dbReference type="EMBL" id="KIK15432.1"/>
    </source>
</evidence>
<organism evidence="2 3">
    <name type="scientific">Pisolithus microcarpus 441</name>
    <dbReference type="NCBI Taxonomy" id="765257"/>
    <lineage>
        <taxon>Eukaryota</taxon>
        <taxon>Fungi</taxon>
        <taxon>Dikarya</taxon>
        <taxon>Basidiomycota</taxon>
        <taxon>Agaricomycotina</taxon>
        <taxon>Agaricomycetes</taxon>
        <taxon>Agaricomycetidae</taxon>
        <taxon>Boletales</taxon>
        <taxon>Sclerodermatineae</taxon>
        <taxon>Pisolithaceae</taxon>
        <taxon>Pisolithus</taxon>
    </lineage>
</organism>
<evidence type="ECO:0000259" key="1">
    <source>
        <dbReference type="Pfam" id="PF20149"/>
    </source>
</evidence>
<dbReference type="EMBL" id="KN833891">
    <property type="protein sequence ID" value="KIK15432.1"/>
    <property type="molecule type" value="Genomic_DNA"/>
</dbReference>
<feature type="domain" description="DUF6532" evidence="1">
    <location>
        <begin position="18"/>
        <end position="94"/>
    </location>
</feature>
<accession>A0A0C9YZ81</accession>
<dbReference type="STRING" id="765257.A0A0C9YZ81"/>
<dbReference type="HOGENOM" id="CLU_060373_1_0_1"/>
<gene>
    <name evidence="2" type="ORF">PISMIDRAFT_115171</name>
</gene>
<protein>
    <recommendedName>
        <fullName evidence="1">DUF6532 domain-containing protein</fullName>
    </recommendedName>
</protein>